<keyword evidence="3" id="KW-1185">Reference proteome</keyword>
<dbReference type="RefSeq" id="WP_222504839.1">
    <property type="nucleotide sequence ID" value="NZ_JAHVJA010000006.1"/>
</dbReference>
<protein>
    <submittedName>
        <fullName evidence="2">GNAT family N-acetyltransferase</fullName>
    </submittedName>
</protein>
<dbReference type="InterPro" id="IPR016181">
    <property type="entry name" value="Acyl_CoA_acyltransferase"/>
</dbReference>
<gene>
    <name evidence="2" type="ORF">KUV26_14130</name>
</gene>
<name>A0ABS7NHA1_9RHOB</name>
<dbReference type="Proteomes" id="UP000766629">
    <property type="component" value="Unassembled WGS sequence"/>
</dbReference>
<feature type="domain" description="N-acetyltransferase" evidence="1">
    <location>
        <begin position="17"/>
        <end position="151"/>
    </location>
</feature>
<reference evidence="2 3" key="1">
    <citation type="submission" date="2021-06" db="EMBL/GenBank/DDBJ databases">
        <title>50 bacteria genomes isolated from Dapeng, Shenzhen, China.</title>
        <authorList>
            <person name="Zheng W."/>
            <person name="Yu S."/>
            <person name="Huang Y."/>
        </authorList>
    </citation>
    <scope>NUCLEOTIDE SEQUENCE [LARGE SCALE GENOMIC DNA]</scope>
    <source>
        <strain evidence="2 3">DP1N14-2</strain>
    </source>
</reference>
<evidence type="ECO:0000259" key="1">
    <source>
        <dbReference type="Pfam" id="PF13302"/>
    </source>
</evidence>
<evidence type="ECO:0000313" key="3">
    <source>
        <dbReference type="Proteomes" id="UP000766629"/>
    </source>
</evidence>
<organism evidence="2 3">
    <name type="scientific">Leisingera daeponensis</name>
    <dbReference type="NCBI Taxonomy" id="405746"/>
    <lineage>
        <taxon>Bacteria</taxon>
        <taxon>Pseudomonadati</taxon>
        <taxon>Pseudomonadota</taxon>
        <taxon>Alphaproteobacteria</taxon>
        <taxon>Rhodobacterales</taxon>
        <taxon>Roseobacteraceae</taxon>
        <taxon>Leisingera</taxon>
    </lineage>
</organism>
<sequence>MKDAQSRYPRLVSKRLMLISPADPEFDANAAFLAPGAARFINAAEDSDSLWWSVATIIGHWHLHGYGLFAVVERSTGNTVGLVGPWFPKGWPEPELSWHLMETGAGKGYASEAVQCVLDWLFNAAGWDTIISYVPEENEPSIALARRIGAKPERLVSFPLQPAAGLRRWRHMPPAHVSGPQAARGLLH</sequence>
<dbReference type="Pfam" id="PF13302">
    <property type="entry name" value="Acetyltransf_3"/>
    <property type="match status" value="1"/>
</dbReference>
<dbReference type="InterPro" id="IPR051531">
    <property type="entry name" value="N-acetyltransferase"/>
</dbReference>
<dbReference type="SUPFAM" id="SSF55729">
    <property type="entry name" value="Acyl-CoA N-acyltransferases (Nat)"/>
    <property type="match status" value="1"/>
</dbReference>
<accession>A0ABS7NHA1</accession>
<dbReference type="PANTHER" id="PTHR43792">
    <property type="entry name" value="GNAT FAMILY, PUTATIVE (AFU_ORTHOLOGUE AFUA_3G00765)-RELATED-RELATED"/>
    <property type="match status" value="1"/>
</dbReference>
<evidence type="ECO:0000313" key="2">
    <source>
        <dbReference type="EMBL" id="MBY6140579.1"/>
    </source>
</evidence>
<dbReference type="PANTHER" id="PTHR43792:SF1">
    <property type="entry name" value="N-ACETYLTRANSFERASE DOMAIN-CONTAINING PROTEIN"/>
    <property type="match status" value="1"/>
</dbReference>
<dbReference type="EMBL" id="JAHVJA010000006">
    <property type="protein sequence ID" value="MBY6140579.1"/>
    <property type="molecule type" value="Genomic_DNA"/>
</dbReference>
<dbReference type="Gene3D" id="3.40.630.30">
    <property type="match status" value="1"/>
</dbReference>
<dbReference type="InterPro" id="IPR000182">
    <property type="entry name" value="GNAT_dom"/>
</dbReference>
<proteinExistence type="predicted"/>
<comment type="caution">
    <text evidence="2">The sequence shown here is derived from an EMBL/GenBank/DDBJ whole genome shotgun (WGS) entry which is preliminary data.</text>
</comment>